<organism evidence="3 4">
    <name type="scientific">Solibaculum intestinale</name>
    <dbReference type="NCBI Taxonomy" id="3133165"/>
    <lineage>
        <taxon>Bacteria</taxon>
        <taxon>Bacillati</taxon>
        <taxon>Bacillota</taxon>
        <taxon>Clostridia</taxon>
        <taxon>Eubacteriales</taxon>
        <taxon>Oscillospiraceae</taxon>
        <taxon>Solibaculum</taxon>
    </lineage>
</organism>
<accession>A0ABV1E164</accession>
<gene>
    <name evidence="3" type="ORF">WMO26_05330</name>
</gene>
<comment type="caution">
    <text evidence="3">The sequence shown here is derived from an EMBL/GenBank/DDBJ whole genome shotgun (WGS) entry which is preliminary data.</text>
</comment>
<dbReference type="SMART" id="SM00382">
    <property type="entry name" value="AAA"/>
    <property type="match status" value="1"/>
</dbReference>
<dbReference type="PANTHER" id="PTHR30050:SF4">
    <property type="entry name" value="ATP-BINDING PROTEIN RV3427C IN INSERTION SEQUENCE-RELATED"/>
    <property type="match status" value="1"/>
</dbReference>
<dbReference type="Proteomes" id="UP001489509">
    <property type="component" value="Unassembled WGS sequence"/>
</dbReference>
<sequence length="327" mass="37146">MGYSREIYLAAMQTLSQRRNAMRMQTERRRAELQASLPELFDLERKIASAGFEAARAVLGSQNVEADLERLMQENLRLQEEYNALLSSHGYPEDYLLLQYCCPACHDEGYCDGGLCECVKELMRQEAFRRLNELTPAKDYTFETFSLSYYPDEPLQNGNTSPRRQMETILRYCKAYADSFGAHSRSILMQGSTGLGKTHLSLAIARAAIDKGFGVIYGSVQNLMAKLEEERFGRGNEGESAKAMLECDLLILDDLGTEFTTQFVTASMYNLVNSRLLAAKPSIISTNLSMKDLNDKYTERFTSRIIGGYDRLVFLGRDIRQQKRQAR</sequence>
<dbReference type="GO" id="GO:0005524">
    <property type="term" value="F:ATP binding"/>
    <property type="evidence" value="ECO:0007669"/>
    <property type="project" value="UniProtKB-KW"/>
</dbReference>
<keyword evidence="3" id="KW-0547">Nucleotide-binding</keyword>
<name>A0ABV1E164_9FIRM</name>
<dbReference type="Pfam" id="PF01695">
    <property type="entry name" value="IstB_IS21"/>
    <property type="match status" value="1"/>
</dbReference>
<proteinExistence type="predicted"/>
<dbReference type="EMBL" id="JBBMFD010000006">
    <property type="protein sequence ID" value="MEQ2440246.1"/>
    <property type="molecule type" value="Genomic_DNA"/>
</dbReference>
<evidence type="ECO:0000256" key="1">
    <source>
        <dbReference type="SAM" id="Coils"/>
    </source>
</evidence>
<dbReference type="SUPFAM" id="SSF52540">
    <property type="entry name" value="P-loop containing nucleoside triphosphate hydrolases"/>
    <property type="match status" value="1"/>
</dbReference>
<evidence type="ECO:0000313" key="4">
    <source>
        <dbReference type="Proteomes" id="UP001489509"/>
    </source>
</evidence>
<dbReference type="InterPro" id="IPR002611">
    <property type="entry name" value="IstB_ATP-bd"/>
</dbReference>
<dbReference type="PANTHER" id="PTHR30050">
    <property type="entry name" value="CHROMOSOMAL REPLICATION INITIATOR PROTEIN DNAA"/>
    <property type="match status" value="1"/>
</dbReference>
<keyword evidence="4" id="KW-1185">Reference proteome</keyword>
<dbReference type="CDD" id="cd00009">
    <property type="entry name" value="AAA"/>
    <property type="match status" value="1"/>
</dbReference>
<dbReference type="NCBIfam" id="NF005304">
    <property type="entry name" value="PRK06835.1"/>
    <property type="match status" value="1"/>
</dbReference>
<keyword evidence="1" id="KW-0175">Coiled coil</keyword>
<keyword evidence="3" id="KW-0067">ATP-binding</keyword>
<dbReference type="Gene3D" id="3.40.50.300">
    <property type="entry name" value="P-loop containing nucleotide triphosphate hydrolases"/>
    <property type="match status" value="1"/>
</dbReference>
<feature type="coiled-coil region" evidence="1">
    <location>
        <begin position="61"/>
        <end position="88"/>
    </location>
</feature>
<reference evidence="3 4" key="1">
    <citation type="submission" date="2024-03" db="EMBL/GenBank/DDBJ databases">
        <title>Human intestinal bacterial collection.</title>
        <authorList>
            <person name="Pauvert C."/>
            <person name="Hitch T.C.A."/>
            <person name="Clavel T."/>
        </authorList>
    </citation>
    <scope>NUCLEOTIDE SEQUENCE [LARGE SCALE GENOMIC DNA]</scope>
    <source>
        <strain evidence="3 4">CLA-JM-H44</strain>
    </source>
</reference>
<feature type="domain" description="AAA+ ATPase" evidence="2">
    <location>
        <begin position="183"/>
        <end position="312"/>
    </location>
</feature>
<evidence type="ECO:0000313" key="3">
    <source>
        <dbReference type="EMBL" id="MEQ2440246.1"/>
    </source>
</evidence>
<dbReference type="RefSeq" id="WP_349218687.1">
    <property type="nucleotide sequence ID" value="NZ_JBBMFD010000006.1"/>
</dbReference>
<protein>
    <submittedName>
        <fullName evidence="3">ATP-binding protein</fullName>
    </submittedName>
</protein>
<evidence type="ECO:0000259" key="2">
    <source>
        <dbReference type="SMART" id="SM00382"/>
    </source>
</evidence>
<dbReference type="InterPro" id="IPR003593">
    <property type="entry name" value="AAA+_ATPase"/>
</dbReference>
<dbReference type="InterPro" id="IPR027417">
    <property type="entry name" value="P-loop_NTPase"/>
</dbReference>